<gene>
    <name evidence="1" type="ORF">P245_19620</name>
</gene>
<dbReference type="Gene3D" id="3.30.40.220">
    <property type="match status" value="1"/>
</dbReference>
<sequence length="285" mass="32111">MAVQAAIHAWYEQDIQTQDFKLMANTFRLDDDRFMALKNSIVALDVLKYRPGSKNVPTLVDGHYFENPLVDPAWVLSIYRNVKTKGNDVEITVVHDRLPFQHVDGESVEQWLKTMKRELQHLEPGRRGGTLPNGTIRVGLKYENAQTFLSALCTQLRYTIRSPISDPVTTLALKMMQTVKSTCQQSGASSTVVAKIKEWRFQSDQHFINEVSALLHAAGARCALTGVQLDFTGGNAEFSPSLDRKDSSGHYEPGNLQIVARFANRWKSDMSDPQFLSLLEAVRRV</sequence>
<organism evidence="1 2">
    <name type="scientific">Comamonas thiooxydans</name>
    <dbReference type="NCBI Taxonomy" id="363952"/>
    <lineage>
        <taxon>Bacteria</taxon>
        <taxon>Pseudomonadati</taxon>
        <taxon>Pseudomonadota</taxon>
        <taxon>Betaproteobacteria</taxon>
        <taxon>Burkholderiales</taxon>
        <taxon>Comamonadaceae</taxon>
        <taxon>Comamonas</taxon>
    </lineage>
</organism>
<accession>A0A0E3BBB8</accession>
<evidence type="ECO:0000313" key="2">
    <source>
        <dbReference type="Proteomes" id="UP000029567"/>
    </source>
</evidence>
<dbReference type="EMBL" id="AWTN01000106">
    <property type="protein sequence ID" value="KGG87663.1"/>
    <property type="molecule type" value="Genomic_DNA"/>
</dbReference>
<proteinExistence type="predicted"/>
<reference evidence="1 2" key="1">
    <citation type="submission" date="2013-09" db="EMBL/GenBank/DDBJ databases">
        <title>High correlation between genotypes and phenotypes of environmental bacteria Comamonas testosteroni strains.</title>
        <authorList>
            <person name="Liu L."/>
            <person name="Zhu W."/>
            <person name="Xia X."/>
            <person name="Xu B."/>
            <person name="Luo M."/>
            <person name="Wang G."/>
        </authorList>
    </citation>
    <scope>NUCLEOTIDE SEQUENCE [LARGE SCALE GENOMIC DNA]</scope>
    <source>
        <strain evidence="1 2">JL14</strain>
    </source>
</reference>
<dbReference type="Proteomes" id="UP000029567">
    <property type="component" value="Unassembled WGS sequence"/>
</dbReference>
<name>A0A0E3BBB8_9BURK</name>
<dbReference type="AlphaFoldDB" id="A0A0E3BBB8"/>
<evidence type="ECO:0000313" key="1">
    <source>
        <dbReference type="EMBL" id="KGG87663.1"/>
    </source>
</evidence>
<protein>
    <submittedName>
        <fullName evidence="1">Uncharacterized protein</fullName>
    </submittedName>
</protein>
<comment type="caution">
    <text evidence="1">The sequence shown here is derived from an EMBL/GenBank/DDBJ whole genome shotgun (WGS) entry which is preliminary data.</text>
</comment>